<dbReference type="AlphaFoldDB" id="A0AAI9GH98"/>
<accession>A0AAI9GH98</accession>
<comment type="caution">
    <text evidence="1">The sequence shown here is derived from an EMBL/GenBank/DDBJ whole genome shotgun (WGS) entry which is preliminary data.</text>
</comment>
<name>A0AAI9GH98_PROST</name>
<dbReference type="RefSeq" id="WP_175442545.1">
    <property type="nucleotide sequence ID" value="NZ_JBALHY010000005.1"/>
</dbReference>
<organism evidence="1">
    <name type="scientific">Providencia stuartii</name>
    <dbReference type="NCBI Taxonomy" id="588"/>
    <lineage>
        <taxon>Bacteria</taxon>
        <taxon>Pseudomonadati</taxon>
        <taxon>Pseudomonadota</taxon>
        <taxon>Gammaproteobacteria</taxon>
        <taxon>Enterobacterales</taxon>
        <taxon>Morganellaceae</taxon>
        <taxon>Providencia</taxon>
    </lineage>
</organism>
<reference evidence="1" key="1">
    <citation type="submission" date="2024-02" db="EMBL/GenBank/DDBJ databases">
        <authorList>
            <consortium name="Clinical and Environmental Microbiology Branch: Whole genome sequencing antimicrobial resistance pathogens in the healthcare setting"/>
        </authorList>
    </citation>
    <scope>NUCLEOTIDE SEQUENCE</scope>
    <source>
        <strain evidence="1">2021GO-0154</strain>
    </source>
</reference>
<evidence type="ECO:0000313" key="1">
    <source>
        <dbReference type="EMBL" id="EMJ5134721.1"/>
    </source>
</evidence>
<dbReference type="EMBL" id="ABMABF030000007">
    <property type="protein sequence ID" value="EMJ5134721.1"/>
    <property type="molecule type" value="Genomic_DNA"/>
</dbReference>
<sequence>MQLNCLFLHDEYLNRFYVACAGMEFPLKSGNKLEVAKCDLWLLIELNGK</sequence>
<proteinExistence type="predicted"/>
<gene>
    <name evidence="1" type="ORF">RG298_002462</name>
</gene>
<protein>
    <submittedName>
        <fullName evidence="1">Uncharacterized protein</fullName>
    </submittedName>
</protein>